<proteinExistence type="predicted"/>
<evidence type="ECO:0000313" key="2">
    <source>
        <dbReference type="EMBL" id="KAF3123030.1"/>
    </source>
</evidence>
<evidence type="ECO:0000313" key="3">
    <source>
        <dbReference type="Proteomes" id="UP000475325"/>
    </source>
</evidence>
<reference evidence="3 4" key="1">
    <citation type="submission" date="2019-06" db="EMBL/GenBank/DDBJ databases">
        <authorList>
            <person name="Palmer J.M."/>
        </authorList>
    </citation>
    <scope>NUCLEOTIDE SEQUENCE [LARGE SCALE GENOMIC DNA]</scope>
    <source>
        <strain evidence="1 3">TWF102</strain>
        <strain evidence="2 4">TWF703</strain>
    </source>
</reference>
<dbReference type="SUPFAM" id="SSF48576">
    <property type="entry name" value="Terpenoid synthases"/>
    <property type="match status" value="1"/>
</dbReference>
<comment type="caution">
    <text evidence="1">The sequence shown here is derived from an EMBL/GenBank/DDBJ whole genome shotgun (WGS) entry which is preliminary data.</text>
</comment>
<organism evidence="1 3">
    <name type="scientific">Orbilia oligospora</name>
    <name type="common">Nematode-trapping fungus</name>
    <name type="synonym">Arthrobotrys oligospora</name>
    <dbReference type="NCBI Taxonomy" id="2813651"/>
    <lineage>
        <taxon>Eukaryota</taxon>
        <taxon>Fungi</taxon>
        <taxon>Dikarya</taxon>
        <taxon>Ascomycota</taxon>
        <taxon>Pezizomycotina</taxon>
        <taxon>Orbiliomycetes</taxon>
        <taxon>Orbiliales</taxon>
        <taxon>Orbiliaceae</taxon>
        <taxon>Orbilia</taxon>
    </lineage>
</organism>
<dbReference type="EMBL" id="WIQW01000021">
    <property type="protein sequence ID" value="KAF3102348.1"/>
    <property type="molecule type" value="Genomic_DNA"/>
</dbReference>
<dbReference type="Gene3D" id="1.10.600.10">
    <property type="entry name" value="Farnesyl Diphosphate Synthase"/>
    <property type="match status" value="1"/>
</dbReference>
<sequence length="114" mass="13342">MIVKGSDLAKEARLYEKSLKAPRPQYPFPDLVNPLLEALFLEYCQWIDEDYHFESQSVRDRHKRHRFSRFTLLLAIIDDFMDTASQEEIEAATQRVSALFTGLEDAEPPASFYR</sequence>
<dbReference type="EMBL" id="WIQZ01000114">
    <property type="protein sequence ID" value="KAF3123030.1"/>
    <property type="molecule type" value="Genomic_DNA"/>
</dbReference>
<dbReference type="InterPro" id="IPR008949">
    <property type="entry name" value="Isoprenoid_synthase_dom_sf"/>
</dbReference>
<protein>
    <submittedName>
        <fullName evidence="1">Uncharacterized protein</fullName>
    </submittedName>
</protein>
<dbReference type="Proteomes" id="UP000480548">
    <property type="component" value="Unassembled WGS sequence"/>
</dbReference>
<accession>A0A7C8NEJ2</accession>
<evidence type="ECO:0000313" key="4">
    <source>
        <dbReference type="Proteomes" id="UP000480548"/>
    </source>
</evidence>
<name>A0A7C8NEJ2_ORBOL</name>
<gene>
    <name evidence="1" type="ORF">TWF102_004555</name>
    <name evidence="2" type="ORF">TWF703_001048</name>
</gene>
<evidence type="ECO:0000313" key="1">
    <source>
        <dbReference type="EMBL" id="KAF3102348.1"/>
    </source>
</evidence>
<dbReference type="AlphaFoldDB" id="A0A7C8NEJ2"/>
<dbReference type="Proteomes" id="UP000475325">
    <property type="component" value="Unassembled WGS sequence"/>
</dbReference>